<keyword evidence="3" id="KW-0808">Transferase</keyword>
<dbReference type="GeneID" id="25568630"/>
<dbReference type="Proteomes" id="UP000054408">
    <property type="component" value="Unassembled WGS sequence"/>
</dbReference>
<accession>A0A0L0DQJ7</accession>
<proteinExistence type="inferred from homology"/>
<dbReference type="InterPro" id="IPR041728">
    <property type="entry name" value="GPAT/DHAPAT_LPLAT"/>
</dbReference>
<dbReference type="CDD" id="cd07993">
    <property type="entry name" value="LPLAT_DHAPAT-like"/>
    <property type="match status" value="1"/>
</dbReference>
<dbReference type="GO" id="GO:0004366">
    <property type="term" value="F:glycerol-3-phosphate O-acyltransferase activity"/>
    <property type="evidence" value="ECO:0007669"/>
    <property type="project" value="TreeGrafter"/>
</dbReference>
<evidence type="ECO:0000259" key="7">
    <source>
        <dbReference type="SMART" id="SM00563"/>
    </source>
</evidence>
<organism evidence="8 9">
    <name type="scientific">Thecamonas trahens ATCC 50062</name>
    <dbReference type="NCBI Taxonomy" id="461836"/>
    <lineage>
        <taxon>Eukaryota</taxon>
        <taxon>Apusozoa</taxon>
        <taxon>Apusomonadida</taxon>
        <taxon>Apusomonadidae</taxon>
        <taxon>Thecamonas</taxon>
    </lineage>
</organism>
<protein>
    <recommendedName>
        <fullName evidence="7">Phospholipid/glycerol acyltransferase domain-containing protein</fullName>
    </recommendedName>
</protein>
<dbReference type="GO" id="GO:0012505">
    <property type="term" value="C:endomembrane system"/>
    <property type="evidence" value="ECO:0007669"/>
    <property type="project" value="UniProtKB-SubCell"/>
</dbReference>
<feature type="compositionally biased region" description="Acidic residues" evidence="6">
    <location>
        <begin position="609"/>
        <end position="619"/>
    </location>
</feature>
<feature type="region of interest" description="Disordered" evidence="6">
    <location>
        <begin position="130"/>
        <end position="205"/>
    </location>
</feature>
<dbReference type="OMA" id="IRIMAWI"/>
<feature type="compositionally biased region" description="Polar residues" evidence="6">
    <location>
        <begin position="185"/>
        <end position="198"/>
    </location>
</feature>
<dbReference type="SUPFAM" id="SSF69593">
    <property type="entry name" value="Glycerol-3-phosphate (1)-acyltransferase"/>
    <property type="match status" value="1"/>
</dbReference>
<dbReference type="OrthoDB" id="10255570at2759"/>
<feature type="compositionally biased region" description="Polar residues" evidence="6">
    <location>
        <begin position="130"/>
        <end position="143"/>
    </location>
</feature>
<feature type="compositionally biased region" description="Low complexity" evidence="6">
    <location>
        <begin position="152"/>
        <end position="171"/>
    </location>
</feature>
<dbReference type="PANTHER" id="PTHR12563:SF17">
    <property type="entry name" value="DIHYDROXYACETONE PHOSPHATE ACYLTRANSFERASE"/>
    <property type="match status" value="1"/>
</dbReference>
<feature type="compositionally biased region" description="Low complexity" evidence="6">
    <location>
        <begin position="113"/>
        <end position="124"/>
    </location>
</feature>
<dbReference type="EMBL" id="GL349491">
    <property type="protein sequence ID" value="KNC54550.1"/>
    <property type="molecule type" value="Genomic_DNA"/>
</dbReference>
<dbReference type="STRING" id="461836.A0A0L0DQJ7"/>
<keyword evidence="9" id="KW-1185">Reference proteome</keyword>
<evidence type="ECO:0000256" key="1">
    <source>
        <dbReference type="ARBA" id="ARBA00004184"/>
    </source>
</evidence>
<dbReference type="Pfam" id="PF19277">
    <property type="entry name" value="GPAT_C"/>
    <property type="match status" value="1"/>
</dbReference>
<comment type="similarity">
    <text evidence="2">Belongs to the GPAT/DAPAT family.</text>
</comment>
<dbReference type="GO" id="GO:0006072">
    <property type="term" value="P:glycerol-3-phosphate metabolic process"/>
    <property type="evidence" value="ECO:0007669"/>
    <property type="project" value="TreeGrafter"/>
</dbReference>
<dbReference type="GO" id="GO:0008654">
    <property type="term" value="P:phospholipid biosynthetic process"/>
    <property type="evidence" value="ECO:0007669"/>
    <property type="project" value="TreeGrafter"/>
</dbReference>
<dbReference type="Pfam" id="PF01553">
    <property type="entry name" value="Acyltransferase"/>
    <property type="match status" value="1"/>
</dbReference>
<dbReference type="GO" id="GO:0031966">
    <property type="term" value="C:mitochondrial membrane"/>
    <property type="evidence" value="ECO:0007669"/>
    <property type="project" value="TreeGrafter"/>
</dbReference>
<feature type="compositionally biased region" description="Basic and acidic residues" evidence="6">
    <location>
        <begin position="584"/>
        <end position="594"/>
    </location>
</feature>
<evidence type="ECO:0000256" key="5">
    <source>
        <dbReference type="ARBA" id="ARBA00023315"/>
    </source>
</evidence>
<keyword evidence="4" id="KW-0472">Membrane</keyword>
<dbReference type="PANTHER" id="PTHR12563">
    <property type="entry name" value="GLYCEROL-3-PHOSPHATE ACYLTRANSFERASE"/>
    <property type="match status" value="1"/>
</dbReference>
<evidence type="ECO:0000256" key="2">
    <source>
        <dbReference type="ARBA" id="ARBA00007937"/>
    </source>
</evidence>
<evidence type="ECO:0000313" key="9">
    <source>
        <dbReference type="Proteomes" id="UP000054408"/>
    </source>
</evidence>
<feature type="region of interest" description="Disordered" evidence="6">
    <location>
        <begin position="583"/>
        <end position="639"/>
    </location>
</feature>
<comment type="subcellular location">
    <subcellularLocation>
        <location evidence="1">Endomembrane system</location>
        <topology evidence="1">Peripheral membrane protein</topology>
    </subcellularLocation>
</comment>
<dbReference type="GO" id="GO:0006631">
    <property type="term" value="P:fatty acid metabolic process"/>
    <property type="evidence" value="ECO:0007669"/>
    <property type="project" value="TreeGrafter"/>
</dbReference>
<dbReference type="InterPro" id="IPR002123">
    <property type="entry name" value="Plipid/glycerol_acylTrfase"/>
</dbReference>
<name>A0A0L0DQJ7_THETB</name>
<keyword evidence="5" id="KW-0012">Acyltransferase</keyword>
<dbReference type="InterPro" id="IPR022284">
    <property type="entry name" value="GPAT/DHAPAT"/>
</dbReference>
<dbReference type="InterPro" id="IPR045520">
    <property type="entry name" value="GPAT/DHAPAT_C"/>
</dbReference>
<dbReference type="eggNOG" id="KOG3730">
    <property type="taxonomic scope" value="Eukaryota"/>
</dbReference>
<evidence type="ECO:0000256" key="4">
    <source>
        <dbReference type="ARBA" id="ARBA00023136"/>
    </source>
</evidence>
<evidence type="ECO:0000256" key="3">
    <source>
        <dbReference type="ARBA" id="ARBA00022679"/>
    </source>
</evidence>
<feature type="region of interest" description="Disordered" evidence="6">
    <location>
        <begin position="106"/>
        <end position="125"/>
    </location>
</feature>
<gene>
    <name evidence="8" type="ORF">AMSG_10399</name>
</gene>
<feature type="domain" description="Phospholipid/glycerol acyltransferase" evidence="7">
    <location>
        <begin position="340"/>
        <end position="467"/>
    </location>
</feature>
<dbReference type="SMART" id="SM00563">
    <property type="entry name" value="PlsC"/>
    <property type="match status" value="1"/>
</dbReference>
<evidence type="ECO:0000256" key="6">
    <source>
        <dbReference type="SAM" id="MobiDB-lite"/>
    </source>
</evidence>
<dbReference type="AlphaFoldDB" id="A0A0L0DQJ7"/>
<sequence>MSGLFGVVFHFFFILPIMWFFSFAQAVASAFGLLPSLPSPASSDLAAKVVLEDDQRELASEFNNADSVDDKARLMHILDHMKRSLSDETLLDHLDEATALLKRDGGLGIIDDSTPSPRLSSSSLAAVTAGSRSTVASSSNPTRLSIPPRPPASDASSTSPSPRMSTPTYRPAPLFVPGPDEMLGSRTSQETPATSPSGDGSPAAEETTNINAASFFSAATPGVALSWIGARLWRIMPDVMWAWSTPAEVPEPAARDAILDGVLSSRKVIAVARQMGLTRSERHRQVRAILNTMVAVQNLRVIRIMAWIMKKLWGYLYPFGIHVKEEEVDMLHRYAGRAPFVIVPTHKSHIDYLLFTYLCFARGLPIPHVVAGINLNILFVGPILRWGGAFFIRRSFAGDLLYHAVFDAYVTQLLVSGASVECFIEGGRSRSGKVLPPKSGFLKVVIDAVVEGDVADALIVPVSLNYDRIVENDSHIKELSGSEKNAEQLLGFLSASFTLLYRILSGKICLGSVDIGIGQPISVKQFVVDAALKLETRHACDVVAASLRQPSLTNMQILRELDVPVRDIVTRGVPLAPMASLPVRLDDSEVRPSDSDDDSEPGTASESSSDTDSDDELEPQAEPAANASACDGSSSAEGPSLKRMLSALSPEAQSALSGVKKPDAPLRAATFPSPSAQSPEGGLLALAAPPTPRSLDKNSSEARALVAALTAHQRKRITFSLGYTTLYACNTSSVVLPAALVGTVLLTHYTRGMRYSELVQKVKWLRREVNERGGRVESRDGASLSKSITTVLDRVLQRGGRNRGLVKLHKDIVMLSLYSPQERMELSLYRNQLIHNFVPESLLLCSMYAFEKAAGALVAVEESDLLVTTRFLSSLLKREFIFKPSPGAGHNFAEIVARLLDRGVLLRTDDGMLTVNDYDLYARTGDAPGTAHDEHDASRGTSMYLFLAALLWPFIDSYWLAALSLYHLYPDRNVSSKDLINYTQKLGERLYFEGQIDLYEAVSKETVGNAIKLFMEKGVVEAVHVQNQFTTAPIVRLTKDYHSMAAIDSLIRNAITTTDIDDGIAIVRRHEGIAAE</sequence>
<dbReference type="GO" id="GO:0019432">
    <property type="term" value="P:triglyceride biosynthetic process"/>
    <property type="evidence" value="ECO:0007669"/>
    <property type="project" value="TreeGrafter"/>
</dbReference>
<feature type="region of interest" description="Disordered" evidence="6">
    <location>
        <begin position="653"/>
        <end position="684"/>
    </location>
</feature>
<evidence type="ECO:0000313" key="8">
    <source>
        <dbReference type="EMBL" id="KNC54550.1"/>
    </source>
</evidence>
<reference evidence="8 9" key="1">
    <citation type="submission" date="2010-05" db="EMBL/GenBank/DDBJ databases">
        <title>The Genome Sequence of Thecamonas trahens ATCC 50062.</title>
        <authorList>
            <consortium name="The Broad Institute Genome Sequencing Platform"/>
            <person name="Russ C."/>
            <person name="Cuomo C."/>
            <person name="Shea T."/>
            <person name="Young S.K."/>
            <person name="Zeng Q."/>
            <person name="Koehrsen M."/>
            <person name="Haas B."/>
            <person name="Borodovsky M."/>
            <person name="Guigo R."/>
            <person name="Alvarado L."/>
            <person name="Berlin A."/>
            <person name="Bochicchio J."/>
            <person name="Borenstein D."/>
            <person name="Chapman S."/>
            <person name="Chen Z."/>
            <person name="Freedman E."/>
            <person name="Gellesch M."/>
            <person name="Goldberg J."/>
            <person name="Griggs A."/>
            <person name="Gujja S."/>
            <person name="Heilman E."/>
            <person name="Heiman D."/>
            <person name="Hepburn T."/>
            <person name="Howarth C."/>
            <person name="Jen D."/>
            <person name="Larson L."/>
            <person name="Mehta T."/>
            <person name="Park D."/>
            <person name="Pearson M."/>
            <person name="Roberts A."/>
            <person name="Saif S."/>
            <person name="Shenoy N."/>
            <person name="Sisk P."/>
            <person name="Stolte C."/>
            <person name="Sykes S."/>
            <person name="Thomson T."/>
            <person name="Walk T."/>
            <person name="White J."/>
            <person name="Yandava C."/>
            <person name="Burger G."/>
            <person name="Gray M.W."/>
            <person name="Holland P.W.H."/>
            <person name="King N."/>
            <person name="Lang F.B.F."/>
            <person name="Roger A.J."/>
            <person name="Ruiz-Trillo I."/>
            <person name="Lander E."/>
            <person name="Nusbaum C."/>
        </authorList>
    </citation>
    <scope>NUCLEOTIDE SEQUENCE [LARGE SCALE GENOMIC DNA]</scope>
    <source>
        <strain evidence="8 9">ATCC 50062</strain>
    </source>
</reference>
<dbReference type="RefSeq" id="XP_013753565.1">
    <property type="nucleotide sequence ID" value="XM_013898111.1"/>
</dbReference>